<feature type="domain" description="Endonuclease/exonuclease/phosphatase" evidence="10">
    <location>
        <begin position="48"/>
        <end position="290"/>
    </location>
</feature>
<keyword evidence="9" id="KW-0732">Signal</keyword>
<keyword evidence="7" id="KW-0460">Magnesium</keyword>
<feature type="signal peptide" evidence="9">
    <location>
        <begin position="1"/>
        <end position="32"/>
    </location>
</feature>
<dbReference type="PANTHER" id="PTHR15822:SF4">
    <property type="entry name" value="TYROSYL-DNA PHOSPHODIESTERASE 2"/>
    <property type="match status" value="1"/>
</dbReference>
<keyword evidence="3" id="KW-0540">Nuclease</keyword>
<dbReference type="Pfam" id="PF03372">
    <property type="entry name" value="Exo_endo_phos"/>
    <property type="match status" value="1"/>
</dbReference>
<keyword evidence="5" id="KW-0227">DNA damage</keyword>
<evidence type="ECO:0000256" key="8">
    <source>
        <dbReference type="ARBA" id="ARBA00023204"/>
    </source>
</evidence>
<proteinExistence type="predicted"/>
<evidence type="ECO:0000256" key="1">
    <source>
        <dbReference type="ARBA" id="ARBA00001936"/>
    </source>
</evidence>
<accession>A0A0U3HHE8</accession>
<dbReference type="SUPFAM" id="SSF56219">
    <property type="entry name" value="DNase I-like"/>
    <property type="match status" value="1"/>
</dbReference>
<gene>
    <name evidence="11" type="ORF">AT705_05235</name>
</gene>
<evidence type="ECO:0000313" key="11">
    <source>
        <dbReference type="EMBL" id="ALU42405.1"/>
    </source>
</evidence>
<evidence type="ECO:0000256" key="5">
    <source>
        <dbReference type="ARBA" id="ARBA00022763"/>
    </source>
</evidence>
<dbReference type="PANTHER" id="PTHR15822">
    <property type="entry name" value="TRAF AND TNF RECEPTOR-ASSOCIATED PROTEIN"/>
    <property type="match status" value="1"/>
</dbReference>
<dbReference type="GO" id="GO:0004518">
    <property type="term" value="F:nuclease activity"/>
    <property type="evidence" value="ECO:0007669"/>
    <property type="project" value="UniProtKB-KW"/>
</dbReference>
<organism evidence="11 12">
    <name type="scientific">Pseudoalteromonas rubra</name>
    <dbReference type="NCBI Taxonomy" id="43658"/>
    <lineage>
        <taxon>Bacteria</taxon>
        <taxon>Pseudomonadati</taxon>
        <taxon>Pseudomonadota</taxon>
        <taxon>Gammaproteobacteria</taxon>
        <taxon>Alteromonadales</taxon>
        <taxon>Pseudoalteromonadaceae</taxon>
        <taxon>Pseudoalteromonas</taxon>
    </lineage>
</organism>
<dbReference type="Gene3D" id="3.60.10.10">
    <property type="entry name" value="Endonuclease/exonuclease/phosphatase"/>
    <property type="match status" value="1"/>
</dbReference>
<dbReference type="KEGG" id="prr:AT705_05235"/>
<keyword evidence="8" id="KW-0234">DNA repair</keyword>
<dbReference type="EMBL" id="CP013611">
    <property type="protein sequence ID" value="ALU42405.1"/>
    <property type="molecule type" value="Genomic_DNA"/>
</dbReference>
<dbReference type="InterPro" id="IPR005135">
    <property type="entry name" value="Endo/exonuclease/phosphatase"/>
</dbReference>
<dbReference type="Proteomes" id="UP000069015">
    <property type="component" value="Chromosome 1"/>
</dbReference>
<comment type="cofactor">
    <cofactor evidence="2">
        <name>Mg(2+)</name>
        <dbReference type="ChEBI" id="CHEBI:18420"/>
    </cofactor>
</comment>
<evidence type="ECO:0000256" key="6">
    <source>
        <dbReference type="ARBA" id="ARBA00022801"/>
    </source>
</evidence>
<protein>
    <recommendedName>
        <fullName evidence="10">Endonuclease/exonuclease/phosphatase domain-containing protein</fullName>
    </recommendedName>
</protein>
<sequence length="323" mass="36006">MQFYEFKHFMTLSNLKPVAALLTLVCAAPALSHGHQEHATSKQPLRVATWNIEHLSASDSTGCKPRTAKDIQALKQYAQALDADIIALQEVASASAVRQVFGEKDWHVVMSDRADSKTYTCRKSGNKSTQQKVAFVVKKSLIVDKVVQHSSLSAVKPGLRNGLEIQLTYQGDALHLLNVHLKSGCFVDDYQRSDKEACKLLSKQAPILDSWVEQKTQQETDFVVLGDFNHRLTAPYNRLSRDLYFPQGAANTQPNNIDNAPLFNANQMLTGCHPYYPAPIDHILVAKTLKDQFQSGSAQFHYFADMTPQSMLADHCALSIDFK</sequence>
<evidence type="ECO:0000259" key="10">
    <source>
        <dbReference type="Pfam" id="PF03372"/>
    </source>
</evidence>
<feature type="chain" id="PRO_5006839408" description="Endonuclease/exonuclease/phosphatase domain-containing protein" evidence="9">
    <location>
        <begin position="33"/>
        <end position="323"/>
    </location>
</feature>
<evidence type="ECO:0000313" key="12">
    <source>
        <dbReference type="Proteomes" id="UP000069015"/>
    </source>
</evidence>
<dbReference type="InterPro" id="IPR051547">
    <property type="entry name" value="TDP2-like"/>
</dbReference>
<keyword evidence="4" id="KW-0479">Metal-binding</keyword>
<dbReference type="InterPro" id="IPR036691">
    <property type="entry name" value="Endo/exonu/phosph_ase_sf"/>
</dbReference>
<dbReference type="GO" id="GO:0046872">
    <property type="term" value="F:metal ion binding"/>
    <property type="evidence" value="ECO:0007669"/>
    <property type="project" value="UniProtKB-KW"/>
</dbReference>
<evidence type="ECO:0000256" key="4">
    <source>
        <dbReference type="ARBA" id="ARBA00022723"/>
    </source>
</evidence>
<comment type="cofactor">
    <cofactor evidence="1">
        <name>Mn(2+)</name>
        <dbReference type="ChEBI" id="CHEBI:29035"/>
    </cofactor>
</comment>
<dbReference type="GO" id="GO:0006281">
    <property type="term" value="P:DNA repair"/>
    <property type="evidence" value="ECO:0007669"/>
    <property type="project" value="UniProtKB-KW"/>
</dbReference>
<evidence type="ECO:0000256" key="3">
    <source>
        <dbReference type="ARBA" id="ARBA00022722"/>
    </source>
</evidence>
<evidence type="ECO:0000256" key="2">
    <source>
        <dbReference type="ARBA" id="ARBA00001946"/>
    </source>
</evidence>
<dbReference type="GO" id="GO:0016787">
    <property type="term" value="F:hydrolase activity"/>
    <property type="evidence" value="ECO:0007669"/>
    <property type="project" value="UniProtKB-KW"/>
</dbReference>
<dbReference type="AlphaFoldDB" id="A0A0U3HHE8"/>
<name>A0A0U3HHE8_9GAMM</name>
<reference evidence="11 12" key="1">
    <citation type="submission" date="2015-12" db="EMBL/GenBank/DDBJ databases">
        <title>Complete genome sequence of Pseudoalteromonas rubra SCSIO 6842, harboring a conjugative plasmid.</title>
        <authorList>
            <person name="Li B."/>
            <person name="Wang X."/>
        </authorList>
    </citation>
    <scope>NUCLEOTIDE SEQUENCE [LARGE SCALE GENOMIC DNA]</scope>
    <source>
        <strain evidence="11 12">SCSIO 6842</strain>
    </source>
</reference>
<keyword evidence="6" id="KW-0378">Hydrolase</keyword>
<evidence type="ECO:0000256" key="7">
    <source>
        <dbReference type="ARBA" id="ARBA00022842"/>
    </source>
</evidence>
<evidence type="ECO:0000256" key="9">
    <source>
        <dbReference type="SAM" id="SignalP"/>
    </source>
</evidence>